<dbReference type="Proteomes" id="UP000031666">
    <property type="component" value="Unassembled WGS sequence"/>
</dbReference>
<comment type="similarity">
    <text evidence="1">Belongs to the glycosyl hydrolase 2 family.</text>
</comment>
<feature type="domain" description="Glycosyl hydrolases family 2 sugar binding" evidence="2">
    <location>
        <begin position="18"/>
        <end position="182"/>
    </location>
</feature>
<evidence type="ECO:0000313" key="3">
    <source>
        <dbReference type="EMBL" id="GAM74544.1"/>
    </source>
</evidence>
<proteinExistence type="inferred from homology"/>
<evidence type="ECO:0000259" key="2">
    <source>
        <dbReference type="Pfam" id="PF02837"/>
    </source>
</evidence>
<dbReference type="SUPFAM" id="SSF49785">
    <property type="entry name" value="Galactose-binding domain-like"/>
    <property type="match status" value="1"/>
</dbReference>
<dbReference type="GO" id="GO:0019391">
    <property type="term" value="P:glucuronoside catabolic process"/>
    <property type="evidence" value="ECO:0007669"/>
    <property type="project" value="TreeGrafter"/>
</dbReference>
<accession>A0A0B8QIZ9</accession>
<gene>
    <name evidence="3" type="ORF">JCM19241_887</name>
</gene>
<protein>
    <submittedName>
        <fullName evidence="3">Beta-glucuronidase</fullName>
        <ecNumber evidence="3">3.2.1.31</ecNumber>
    </submittedName>
</protein>
<evidence type="ECO:0000313" key="4">
    <source>
        <dbReference type="Proteomes" id="UP000031666"/>
    </source>
</evidence>
<reference evidence="3 4" key="2">
    <citation type="submission" date="2015-01" db="EMBL/GenBank/DDBJ databases">
        <authorList>
            <consortium name="NBRP consortium"/>
            <person name="Sawabe T."/>
            <person name="Meirelles P."/>
            <person name="Feng G."/>
            <person name="Sayaka M."/>
            <person name="Hattori M."/>
            <person name="Ohkuma M."/>
        </authorList>
    </citation>
    <scope>NUCLEOTIDE SEQUENCE [LARGE SCALE GENOMIC DNA]</scope>
    <source>
        <strain evidence="4">JCM 19241</strain>
    </source>
</reference>
<dbReference type="PANTHER" id="PTHR10066:SF67">
    <property type="entry name" value="BETA-GLUCURONIDASE"/>
    <property type="match status" value="1"/>
</dbReference>
<dbReference type="STRING" id="1481914.JCM19241_887"/>
<keyword evidence="3" id="KW-0378">Hydrolase</keyword>
<dbReference type="PANTHER" id="PTHR10066">
    <property type="entry name" value="BETA-GLUCURONIDASE"/>
    <property type="match status" value="1"/>
</dbReference>
<reference evidence="3 4" key="1">
    <citation type="submission" date="2015-01" db="EMBL/GenBank/DDBJ databases">
        <title>Vibrio sp. C94 JCM 19241 whole genome shotgun sequence.</title>
        <authorList>
            <person name="Sawabe T."/>
            <person name="Meirelles P."/>
            <person name="Feng G."/>
            <person name="Sayaka M."/>
            <person name="Hattori M."/>
            <person name="Ohkuma M."/>
        </authorList>
    </citation>
    <scope>NUCLEOTIDE SEQUENCE [LARGE SCALE GENOMIC DNA]</scope>
    <source>
        <strain evidence="4">JCM 19241</strain>
    </source>
</reference>
<dbReference type="InterPro" id="IPR008979">
    <property type="entry name" value="Galactose-bd-like_sf"/>
</dbReference>
<evidence type="ECO:0000256" key="1">
    <source>
        <dbReference type="ARBA" id="ARBA00007401"/>
    </source>
</evidence>
<organism evidence="3 4">
    <name type="scientific">Vibrio ishigakensis</name>
    <dbReference type="NCBI Taxonomy" id="1481914"/>
    <lineage>
        <taxon>Bacteria</taxon>
        <taxon>Pseudomonadati</taxon>
        <taxon>Pseudomonadota</taxon>
        <taxon>Gammaproteobacteria</taxon>
        <taxon>Vibrionales</taxon>
        <taxon>Vibrionaceae</taxon>
        <taxon>Vibrio</taxon>
    </lineage>
</organism>
<keyword evidence="3" id="KW-0326">Glycosidase</keyword>
<dbReference type="InterPro" id="IPR006104">
    <property type="entry name" value="Glyco_hydro_2_N"/>
</dbReference>
<comment type="caution">
    <text evidence="3">The sequence shown here is derived from an EMBL/GenBank/DDBJ whole genome shotgun (WGS) entry which is preliminary data.</text>
</comment>
<dbReference type="GO" id="GO:0004566">
    <property type="term" value="F:beta-glucuronidase activity"/>
    <property type="evidence" value="ECO:0007669"/>
    <property type="project" value="UniProtKB-EC"/>
</dbReference>
<dbReference type="GO" id="GO:0030246">
    <property type="term" value="F:carbohydrate binding"/>
    <property type="evidence" value="ECO:0007669"/>
    <property type="project" value="TreeGrafter"/>
</dbReference>
<dbReference type="AlphaFoldDB" id="A0A0B8QIZ9"/>
<dbReference type="Pfam" id="PF02837">
    <property type="entry name" value="Glyco_hydro_2_N"/>
    <property type="match status" value="1"/>
</dbReference>
<dbReference type="GO" id="GO:0005975">
    <property type="term" value="P:carbohydrate metabolic process"/>
    <property type="evidence" value="ECO:0007669"/>
    <property type="project" value="InterPro"/>
</dbReference>
<sequence length="201" mass="22531">MTAFLYPQDTACRRVVDISGIWRFKIDKNNEGRTANWKDGLTDTIDMAVPSSYNDIFTDKAVRDHCGDVWYETDFVVPAEWQGKEVQIRFGSATHRAIVWVNGVEVASHEGGYMPFAGELNDVVQFGKKNKVVVVVNNELSLSTIPAGGVVAHKDGVKEVKPYFDFFNYSGLHRQVKLLALPKQRITDITTITDFQGSQAE</sequence>
<dbReference type="Gene3D" id="2.60.120.260">
    <property type="entry name" value="Galactose-binding domain-like"/>
    <property type="match status" value="1"/>
</dbReference>
<dbReference type="EMBL" id="BBSC01000003">
    <property type="protein sequence ID" value="GAM74544.1"/>
    <property type="molecule type" value="Genomic_DNA"/>
</dbReference>
<dbReference type="EC" id="3.2.1.31" evidence="3"/>
<name>A0A0B8QIZ9_9VIBR</name>